<protein>
    <submittedName>
        <fullName evidence="1">Uncharacterized protein</fullName>
    </submittedName>
</protein>
<name>A0ACC3MWX4_9PEZI</name>
<sequence>METIDRYLGDHDADTSTTTYYAIPYAYASRFDVPKPVDTKPGISSDKSIDASQHGPSCINFDLPPPFDAGFSFLLGGEPIKPQSEDCLNLDVYVPDGDHKDLPVFVFTPGGGFAVGASFAYDARPLIHRSVEMGKPFIGVVLNYRLGPLGFLNPSIWEEDTNLGLLDQVEALRWIKKHISRFGGCPDKVTISGQSAGGESTLHQFLWTKGDLFRSAWMMSVPSSGIPFLSTEPVYNDDLVKSYAKACGCPRRESLEEAVECLRTTDVDTVTAQSAAWEGRQTTLSGSFIRDNVFDALRAGKFPRVPVVVSMTRDDGSVQAAGFRPNNTETTSLLIQGLSAARGLQGRKAAEFLKKMLQAYPNDPALGSPFDGRDTNYGVGRQYKRMAAIATDTTYTEAWLEYLETFSQWTKTWGLLWEQAIEGTPPEYGVIHGSDLNYFFPTMFGEEADPRTLGHGDLVAAAQGALINFINDGDPSGCSGGSEQSTDYHWPLYSESKQVTVMNASHIAVSVPPPHRPGFDVIHKFLRPGPL</sequence>
<reference evidence="1" key="1">
    <citation type="submission" date="2023-07" db="EMBL/GenBank/DDBJ databases">
        <title>Black Yeasts Isolated from many extreme environments.</title>
        <authorList>
            <person name="Coleine C."/>
            <person name="Stajich J.E."/>
            <person name="Selbmann L."/>
        </authorList>
    </citation>
    <scope>NUCLEOTIDE SEQUENCE</scope>
    <source>
        <strain evidence="1">CCFEE 5714</strain>
    </source>
</reference>
<dbReference type="EMBL" id="JAUTXU010000136">
    <property type="protein sequence ID" value="KAK3704702.1"/>
    <property type="molecule type" value="Genomic_DNA"/>
</dbReference>
<gene>
    <name evidence="1" type="ORF">LTR37_013676</name>
</gene>
<keyword evidence="2" id="KW-1185">Reference proteome</keyword>
<comment type="caution">
    <text evidence="1">The sequence shown here is derived from an EMBL/GenBank/DDBJ whole genome shotgun (WGS) entry which is preliminary data.</text>
</comment>
<evidence type="ECO:0000313" key="2">
    <source>
        <dbReference type="Proteomes" id="UP001281147"/>
    </source>
</evidence>
<proteinExistence type="predicted"/>
<accession>A0ACC3MWX4</accession>
<dbReference type="Proteomes" id="UP001281147">
    <property type="component" value="Unassembled WGS sequence"/>
</dbReference>
<organism evidence="1 2">
    <name type="scientific">Vermiconidia calcicola</name>
    <dbReference type="NCBI Taxonomy" id="1690605"/>
    <lineage>
        <taxon>Eukaryota</taxon>
        <taxon>Fungi</taxon>
        <taxon>Dikarya</taxon>
        <taxon>Ascomycota</taxon>
        <taxon>Pezizomycotina</taxon>
        <taxon>Dothideomycetes</taxon>
        <taxon>Dothideomycetidae</taxon>
        <taxon>Mycosphaerellales</taxon>
        <taxon>Extremaceae</taxon>
        <taxon>Vermiconidia</taxon>
    </lineage>
</organism>
<evidence type="ECO:0000313" key="1">
    <source>
        <dbReference type="EMBL" id="KAK3704702.1"/>
    </source>
</evidence>